<dbReference type="STRING" id="886293.Sinac_6500"/>
<dbReference type="GO" id="GO:0015627">
    <property type="term" value="C:type II protein secretion system complex"/>
    <property type="evidence" value="ECO:0007669"/>
    <property type="project" value="InterPro"/>
</dbReference>
<dbReference type="SUPFAM" id="SSF54523">
    <property type="entry name" value="Pili subunits"/>
    <property type="match status" value="1"/>
</dbReference>
<dbReference type="GO" id="GO:0043683">
    <property type="term" value="P:type IV pilus assembly"/>
    <property type="evidence" value="ECO:0007669"/>
    <property type="project" value="InterPro"/>
</dbReference>
<dbReference type="eggNOG" id="COG4968">
    <property type="taxonomic scope" value="Bacteria"/>
</dbReference>
<evidence type="ECO:0000313" key="3">
    <source>
        <dbReference type="EMBL" id="AGA30576.1"/>
    </source>
</evidence>
<dbReference type="InterPro" id="IPR012902">
    <property type="entry name" value="N_methyl_site"/>
</dbReference>
<dbReference type="HOGENOM" id="CLU_1625944_0_0_0"/>
<dbReference type="Pfam" id="PF07963">
    <property type="entry name" value="N_methyl"/>
    <property type="match status" value="1"/>
</dbReference>
<dbReference type="GO" id="GO:0015628">
    <property type="term" value="P:protein secretion by the type II secretion system"/>
    <property type="evidence" value="ECO:0007669"/>
    <property type="project" value="InterPro"/>
</dbReference>
<gene>
    <name evidence="3" type="ordered locus">Sinac_6500</name>
</gene>
<keyword evidence="2" id="KW-0812">Transmembrane</keyword>
<protein>
    <submittedName>
        <fullName evidence="3">Prepilin-type N-terminal cleavage/methylation domain-containing protein</fullName>
    </submittedName>
</protein>
<dbReference type="InterPro" id="IPR045584">
    <property type="entry name" value="Pilin-like"/>
</dbReference>
<dbReference type="PRINTS" id="PR00813">
    <property type="entry name" value="BCTERIALGSPG"/>
</dbReference>
<keyword evidence="2" id="KW-0472">Membrane</keyword>
<dbReference type="Pfam" id="PF16732">
    <property type="entry name" value="ComP_DUS"/>
    <property type="match status" value="1"/>
</dbReference>
<sequence length="163" mass="17456">MTRPGPRRPGRSVGRVAGGKAGRHGFSLLEVMVVVTIMGVFAAISVPSFRRAVERSHADLAAAHLQTVWVAQRFYRLDHGHYAPDLATLEAAQLVEPTVRMASTPYTYAILSAEASTFTTSATRAGSNVWSGTLTIDQDGQIVGVISHYGVPTITPGYLFTKG</sequence>
<keyword evidence="1" id="KW-0488">Methylation</keyword>
<dbReference type="NCBIfam" id="TIGR02532">
    <property type="entry name" value="IV_pilin_GFxxxE"/>
    <property type="match status" value="1"/>
</dbReference>
<accession>L0DPG9</accession>
<organism evidence="3 4">
    <name type="scientific">Singulisphaera acidiphila (strain ATCC BAA-1392 / DSM 18658 / VKM B-2454 / MOB10)</name>
    <dbReference type="NCBI Taxonomy" id="886293"/>
    <lineage>
        <taxon>Bacteria</taxon>
        <taxon>Pseudomonadati</taxon>
        <taxon>Planctomycetota</taxon>
        <taxon>Planctomycetia</taxon>
        <taxon>Isosphaerales</taxon>
        <taxon>Isosphaeraceae</taxon>
        <taxon>Singulisphaera</taxon>
    </lineage>
</organism>
<proteinExistence type="predicted"/>
<keyword evidence="2" id="KW-1133">Transmembrane helix</keyword>
<dbReference type="KEGG" id="saci:Sinac_6500"/>
<dbReference type="InterPro" id="IPR031982">
    <property type="entry name" value="PilE-like"/>
</dbReference>
<evidence type="ECO:0000256" key="1">
    <source>
        <dbReference type="ARBA" id="ARBA00022481"/>
    </source>
</evidence>
<reference evidence="3 4" key="1">
    <citation type="submission" date="2012-02" db="EMBL/GenBank/DDBJ databases">
        <title>Complete sequence of chromosome of Singulisphaera acidiphila DSM 18658.</title>
        <authorList>
            <consortium name="US DOE Joint Genome Institute (JGI-PGF)"/>
            <person name="Lucas S."/>
            <person name="Copeland A."/>
            <person name="Lapidus A."/>
            <person name="Glavina del Rio T."/>
            <person name="Dalin E."/>
            <person name="Tice H."/>
            <person name="Bruce D."/>
            <person name="Goodwin L."/>
            <person name="Pitluck S."/>
            <person name="Peters L."/>
            <person name="Ovchinnikova G."/>
            <person name="Chertkov O."/>
            <person name="Kyrpides N."/>
            <person name="Mavromatis K."/>
            <person name="Ivanova N."/>
            <person name="Brettin T."/>
            <person name="Detter J.C."/>
            <person name="Han C."/>
            <person name="Larimer F."/>
            <person name="Land M."/>
            <person name="Hauser L."/>
            <person name="Markowitz V."/>
            <person name="Cheng J.-F."/>
            <person name="Hugenholtz P."/>
            <person name="Woyke T."/>
            <person name="Wu D."/>
            <person name="Tindall B."/>
            <person name="Pomrenke H."/>
            <person name="Brambilla E."/>
            <person name="Klenk H.-P."/>
            <person name="Eisen J.A."/>
        </authorList>
    </citation>
    <scope>NUCLEOTIDE SEQUENCE [LARGE SCALE GENOMIC DNA]</scope>
    <source>
        <strain evidence="4">ATCC BAA-1392 / DSM 18658 / VKM B-2454 / MOB10</strain>
    </source>
</reference>
<dbReference type="RefSeq" id="WP_015249659.1">
    <property type="nucleotide sequence ID" value="NC_019892.1"/>
</dbReference>
<keyword evidence="4" id="KW-1185">Reference proteome</keyword>
<dbReference type="AlphaFoldDB" id="L0DPG9"/>
<evidence type="ECO:0000256" key="2">
    <source>
        <dbReference type="SAM" id="Phobius"/>
    </source>
</evidence>
<dbReference type="PROSITE" id="PS00409">
    <property type="entry name" value="PROKAR_NTER_METHYL"/>
    <property type="match status" value="1"/>
</dbReference>
<dbReference type="InterPro" id="IPR000983">
    <property type="entry name" value="Bac_GSPG_pilin"/>
</dbReference>
<dbReference type="EMBL" id="CP003364">
    <property type="protein sequence ID" value="AGA30576.1"/>
    <property type="molecule type" value="Genomic_DNA"/>
</dbReference>
<dbReference type="Proteomes" id="UP000010798">
    <property type="component" value="Chromosome"/>
</dbReference>
<name>L0DPG9_SINAD</name>
<dbReference type="Gene3D" id="3.30.700.10">
    <property type="entry name" value="Glycoprotein, Type 4 Pilin"/>
    <property type="match status" value="1"/>
</dbReference>
<feature type="transmembrane region" description="Helical" evidence="2">
    <location>
        <begin position="26"/>
        <end position="46"/>
    </location>
</feature>
<dbReference type="OrthoDB" id="279742at2"/>
<evidence type="ECO:0000313" key="4">
    <source>
        <dbReference type="Proteomes" id="UP000010798"/>
    </source>
</evidence>